<dbReference type="CDD" id="cd17256">
    <property type="entry name" value="RMtype1_S_EcoJA65PI-TRD1-CR1_like"/>
    <property type="match status" value="1"/>
</dbReference>
<dbReference type="EC" id="3.1.21.-" evidence="5"/>
<name>A0ABT5R7K9_9GAMM</name>
<dbReference type="InterPro" id="IPR000055">
    <property type="entry name" value="Restrct_endonuc_typeI_TRD"/>
</dbReference>
<dbReference type="PANTHER" id="PTHR30408:SF12">
    <property type="entry name" value="TYPE I RESTRICTION ENZYME MJAVIII SPECIFICITY SUBUNIT"/>
    <property type="match status" value="1"/>
</dbReference>
<dbReference type="EMBL" id="JAJUBC010000048">
    <property type="protein sequence ID" value="MDD1796262.1"/>
    <property type="molecule type" value="Genomic_DNA"/>
</dbReference>
<evidence type="ECO:0000313" key="5">
    <source>
        <dbReference type="EMBL" id="MDD1796262.1"/>
    </source>
</evidence>
<comment type="caution">
    <text evidence="5">The sequence shown here is derived from an EMBL/GenBank/DDBJ whole genome shotgun (WGS) entry which is preliminary data.</text>
</comment>
<reference evidence="5" key="1">
    <citation type="submission" date="2021-12" db="EMBL/GenBank/DDBJ databases">
        <title>Enterovibrio ZSDZ35 sp. nov. and Enterovibrio ZSDZ42 sp. nov., isolated from coastal seawater in Qingdao.</title>
        <authorList>
            <person name="Zhang P."/>
        </authorList>
    </citation>
    <scope>NUCLEOTIDE SEQUENCE</scope>
    <source>
        <strain evidence="5">ZSDZ42</strain>
    </source>
</reference>
<keyword evidence="5" id="KW-0255">Endonuclease</keyword>
<comment type="similarity">
    <text evidence="1">Belongs to the type-I restriction system S methylase family.</text>
</comment>
<sequence>MTDLHPRLRFKGFDRKPSLESLESITKKKISYGIVQAGPNFEGGMPYIKSTDLNSELILSRLECTSPEIAKKYSRSEVTSGDIVFSLRGNIGISRIVPESLTVANLTQGTARISLKKGFVAKYIQEELRTLRLKRRIHSVSKGSTFQEISLADLRQLEVLVPDCQEQQKIANFLSSVDSKISQLTEKHRLLKDYKKGVMQQIFSQKIRFKDDDGNAFPDWEEKHFVDAFTRVITKNKENNENVLTISAQKGLVSQLEYFNKSVSAKDVTGYYLLEKGDFAYNKSYSKGYPMGAIKPLKQYSKGVVSTLYICFRPKNGYNEAYFEQYFDAGMLNREIAKIAQEGARNHGLLNVSVKEFFDDIKLTVPHLKEQQKIAEFLQAIDKKIDGVSEQIKQTKEFKKGLLQQMFV</sequence>
<dbReference type="InterPro" id="IPR052021">
    <property type="entry name" value="Type-I_RS_S_subunit"/>
</dbReference>
<keyword evidence="5" id="KW-0540">Nuclease</keyword>
<evidence type="ECO:0000256" key="2">
    <source>
        <dbReference type="ARBA" id="ARBA00022747"/>
    </source>
</evidence>
<feature type="domain" description="Type I restriction modification DNA specificity" evidence="4">
    <location>
        <begin position="234"/>
        <end position="393"/>
    </location>
</feature>
<feature type="domain" description="Type I restriction modification DNA specificity" evidence="4">
    <location>
        <begin position="39"/>
        <end position="186"/>
    </location>
</feature>
<keyword evidence="6" id="KW-1185">Reference proteome</keyword>
<evidence type="ECO:0000259" key="4">
    <source>
        <dbReference type="Pfam" id="PF01420"/>
    </source>
</evidence>
<dbReference type="Proteomes" id="UP001149400">
    <property type="component" value="Unassembled WGS sequence"/>
</dbReference>
<dbReference type="Gene3D" id="3.90.220.20">
    <property type="entry name" value="DNA methylase specificity domains"/>
    <property type="match status" value="2"/>
</dbReference>
<evidence type="ECO:0000256" key="3">
    <source>
        <dbReference type="ARBA" id="ARBA00023125"/>
    </source>
</evidence>
<dbReference type="Pfam" id="PF01420">
    <property type="entry name" value="Methylase_S"/>
    <property type="match status" value="2"/>
</dbReference>
<accession>A0ABT5R7K9</accession>
<dbReference type="GO" id="GO:0004519">
    <property type="term" value="F:endonuclease activity"/>
    <property type="evidence" value="ECO:0007669"/>
    <property type="project" value="UniProtKB-KW"/>
</dbReference>
<keyword evidence="3" id="KW-0238">DNA-binding</keyword>
<dbReference type="InterPro" id="IPR044946">
    <property type="entry name" value="Restrct_endonuc_typeI_TRD_sf"/>
</dbReference>
<evidence type="ECO:0000313" key="6">
    <source>
        <dbReference type="Proteomes" id="UP001149400"/>
    </source>
</evidence>
<keyword evidence="2" id="KW-0680">Restriction system</keyword>
<gene>
    <name evidence="5" type="ORF">LRP50_24380</name>
</gene>
<dbReference type="PANTHER" id="PTHR30408">
    <property type="entry name" value="TYPE-1 RESTRICTION ENZYME ECOKI SPECIFICITY PROTEIN"/>
    <property type="match status" value="1"/>
</dbReference>
<protein>
    <submittedName>
        <fullName evidence="5">Restriction endonuclease subunit S</fullName>
        <ecNumber evidence="5">3.1.21.-</ecNumber>
    </submittedName>
</protein>
<dbReference type="GO" id="GO:0016787">
    <property type="term" value="F:hydrolase activity"/>
    <property type="evidence" value="ECO:0007669"/>
    <property type="project" value="UniProtKB-KW"/>
</dbReference>
<dbReference type="RefSeq" id="WP_274167014.1">
    <property type="nucleotide sequence ID" value="NZ_JAJUBC010000048.1"/>
</dbReference>
<keyword evidence="5" id="KW-0378">Hydrolase</keyword>
<dbReference type="SUPFAM" id="SSF116734">
    <property type="entry name" value="DNA methylase specificity domain"/>
    <property type="match status" value="2"/>
</dbReference>
<evidence type="ECO:0000256" key="1">
    <source>
        <dbReference type="ARBA" id="ARBA00010923"/>
    </source>
</evidence>
<organism evidence="5 6">
    <name type="scientific">Enterovibrio gelatinilyticus</name>
    <dbReference type="NCBI Taxonomy" id="2899819"/>
    <lineage>
        <taxon>Bacteria</taxon>
        <taxon>Pseudomonadati</taxon>
        <taxon>Pseudomonadota</taxon>
        <taxon>Gammaproteobacteria</taxon>
        <taxon>Vibrionales</taxon>
        <taxon>Vibrionaceae</taxon>
        <taxon>Enterovibrio</taxon>
    </lineage>
</organism>
<proteinExistence type="inferred from homology"/>